<comment type="caution">
    <text evidence="3">The sequence shown here is derived from an EMBL/GenBank/DDBJ whole genome shotgun (WGS) entry which is preliminary data.</text>
</comment>
<dbReference type="Pfam" id="PF13648">
    <property type="entry name" value="Lipocalin_4"/>
    <property type="match status" value="1"/>
</dbReference>
<dbReference type="EMBL" id="JAYKLX010000007">
    <property type="protein sequence ID" value="MEB3347105.1"/>
    <property type="molecule type" value="Genomic_DNA"/>
</dbReference>
<evidence type="ECO:0000259" key="2">
    <source>
        <dbReference type="Pfam" id="PF13648"/>
    </source>
</evidence>
<evidence type="ECO:0000256" key="1">
    <source>
        <dbReference type="SAM" id="SignalP"/>
    </source>
</evidence>
<protein>
    <submittedName>
        <fullName evidence="3">Lipocalin family protein</fullName>
    </submittedName>
</protein>
<feature type="signal peptide" evidence="1">
    <location>
        <begin position="1"/>
        <end position="21"/>
    </location>
</feature>
<keyword evidence="4" id="KW-1185">Reference proteome</keyword>
<sequence length="144" mass="16413">MKKTILTFVATVFLTTAFSCSSDDNDAPVDPIIGKWNQESFTIDGVEQTLTDCDREFFYRFNAEGFEIFVSEFFNGQCRKDNDMGTWERDAENPLKYSGVILSDPDDPIAFELNQEGTVLSEISIRNFNGTGRLETLIFIYTKE</sequence>
<evidence type="ECO:0000313" key="4">
    <source>
        <dbReference type="Proteomes" id="UP001327027"/>
    </source>
</evidence>
<keyword evidence="1" id="KW-0732">Signal</keyword>
<organism evidence="3 4">
    <name type="scientific">Aquimarina gracilis</name>
    <dbReference type="NCBI Taxonomy" id="874422"/>
    <lineage>
        <taxon>Bacteria</taxon>
        <taxon>Pseudomonadati</taxon>
        <taxon>Bacteroidota</taxon>
        <taxon>Flavobacteriia</taxon>
        <taxon>Flavobacteriales</taxon>
        <taxon>Flavobacteriaceae</taxon>
        <taxon>Aquimarina</taxon>
    </lineage>
</organism>
<dbReference type="RefSeq" id="WP_324181125.1">
    <property type="nucleotide sequence ID" value="NZ_BAABAW010000020.1"/>
</dbReference>
<proteinExistence type="predicted"/>
<accession>A0ABU5ZZ69</accession>
<name>A0ABU5ZZ69_9FLAO</name>
<dbReference type="Proteomes" id="UP001327027">
    <property type="component" value="Unassembled WGS sequence"/>
</dbReference>
<gene>
    <name evidence="3" type="ORF">U6A24_16650</name>
</gene>
<evidence type="ECO:0000313" key="3">
    <source>
        <dbReference type="EMBL" id="MEB3347105.1"/>
    </source>
</evidence>
<feature type="domain" description="Lipocalin-like" evidence="2">
    <location>
        <begin position="32"/>
        <end position="92"/>
    </location>
</feature>
<dbReference type="InterPro" id="IPR024311">
    <property type="entry name" value="Lipocalin-like"/>
</dbReference>
<dbReference type="PROSITE" id="PS51257">
    <property type="entry name" value="PROKAR_LIPOPROTEIN"/>
    <property type="match status" value="1"/>
</dbReference>
<reference evidence="3 4" key="1">
    <citation type="journal article" date="2013" name="Int. J. Syst. Evol. Microbiol.">
        <title>Aquimarina gracilis sp. nov., isolated from the gut microflora of a mussel, Mytilus coruscus, and emended description of Aquimarina spongiae.</title>
        <authorList>
            <person name="Park S.C."/>
            <person name="Choe H.N."/>
            <person name="Baik K.S."/>
            <person name="Seong C.N."/>
        </authorList>
    </citation>
    <scope>NUCLEOTIDE SEQUENCE [LARGE SCALE GENOMIC DNA]</scope>
    <source>
        <strain evidence="3 4">PSC32</strain>
    </source>
</reference>
<feature type="chain" id="PRO_5046158761" evidence="1">
    <location>
        <begin position="22"/>
        <end position="144"/>
    </location>
</feature>